<gene>
    <name evidence="1" type="ORF">LSAA_6908</name>
</gene>
<keyword evidence="2" id="KW-1185">Reference proteome</keyword>
<dbReference type="AlphaFoldDB" id="A0A7R8CN25"/>
<reference evidence="1" key="1">
    <citation type="submission" date="2021-02" db="EMBL/GenBank/DDBJ databases">
        <authorList>
            <person name="Bekaert M."/>
        </authorList>
    </citation>
    <scope>NUCLEOTIDE SEQUENCE</scope>
    <source>
        <strain evidence="1">IoA-00</strain>
    </source>
</reference>
<protein>
    <submittedName>
        <fullName evidence="1">(salmon louse) hypothetical protein</fullName>
    </submittedName>
</protein>
<evidence type="ECO:0000313" key="1">
    <source>
        <dbReference type="EMBL" id="CAF2871522.1"/>
    </source>
</evidence>
<proteinExistence type="predicted"/>
<sequence length="126" mass="14295">MFEVLLRELMISATVLEENTVKLPAYSKAKWGSLKIDMLSTHCWSQSIAIKKVKEIQIVLVYTHEGSSKRSYQSVLSTPYTPTDRITSSDPDGLVFEPMIQYFMDKPVHLTNPTLFKEPPGTQTLT</sequence>
<dbReference type="Proteomes" id="UP000675881">
    <property type="component" value="Chromosome 2"/>
</dbReference>
<dbReference type="EMBL" id="HG994581">
    <property type="protein sequence ID" value="CAF2871522.1"/>
    <property type="molecule type" value="Genomic_DNA"/>
</dbReference>
<accession>A0A7R8CN25</accession>
<evidence type="ECO:0000313" key="2">
    <source>
        <dbReference type="Proteomes" id="UP000675881"/>
    </source>
</evidence>
<name>A0A7R8CN25_LEPSM</name>
<organism evidence="1 2">
    <name type="scientific">Lepeophtheirus salmonis</name>
    <name type="common">Salmon louse</name>
    <name type="synonym">Caligus salmonis</name>
    <dbReference type="NCBI Taxonomy" id="72036"/>
    <lineage>
        <taxon>Eukaryota</taxon>
        <taxon>Metazoa</taxon>
        <taxon>Ecdysozoa</taxon>
        <taxon>Arthropoda</taxon>
        <taxon>Crustacea</taxon>
        <taxon>Multicrustacea</taxon>
        <taxon>Hexanauplia</taxon>
        <taxon>Copepoda</taxon>
        <taxon>Siphonostomatoida</taxon>
        <taxon>Caligidae</taxon>
        <taxon>Lepeophtheirus</taxon>
    </lineage>
</organism>